<feature type="non-terminal residue" evidence="3">
    <location>
        <position position="1"/>
    </location>
</feature>
<accession>A0A6A4HJZ1</accession>
<evidence type="ECO:0000256" key="1">
    <source>
        <dbReference type="SAM" id="MobiDB-lite"/>
    </source>
</evidence>
<evidence type="ECO:0000313" key="3">
    <source>
        <dbReference type="EMBL" id="KAE9398859.1"/>
    </source>
</evidence>
<proteinExistence type="predicted"/>
<evidence type="ECO:0000256" key="2">
    <source>
        <dbReference type="SAM" id="SignalP"/>
    </source>
</evidence>
<evidence type="ECO:0000313" key="4">
    <source>
        <dbReference type="Proteomes" id="UP000799118"/>
    </source>
</evidence>
<dbReference type="EMBL" id="ML769476">
    <property type="protein sequence ID" value="KAE9398859.1"/>
    <property type="molecule type" value="Genomic_DNA"/>
</dbReference>
<dbReference type="OrthoDB" id="3685327at2759"/>
<dbReference type="Proteomes" id="UP000799118">
    <property type="component" value="Unassembled WGS sequence"/>
</dbReference>
<organism evidence="3 4">
    <name type="scientific">Gymnopus androsaceus JB14</name>
    <dbReference type="NCBI Taxonomy" id="1447944"/>
    <lineage>
        <taxon>Eukaryota</taxon>
        <taxon>Fungi</taxon>
        <taxon>Dikarya</taxon>
        <taxon>Basidiomycota</taxon>
        <taxon>Agaricomycotina</taxon>
        <taxon>Agaricomycetes</taxon>
        <taxon>Agaricomycetidae</taxon>
        <taxon>Agaricales</taxon>
        <taxon>Marasmiineae</taxon>
        <taxon>Omphalotaceae</taxon>
        <taxon>Gymnopus</taxon>
    </lineage>
</organism>
<feature type="region of interest" description="Disordered" evidence="1">
    <location>
        <begin position="30"/>
        <end position="74"/>
    </location>
</feature>
<sequence>MKLISSHFFLLLPLIGSIVAVAGVPLPTTRTEVAGRNSGRSDRGDIASLDNDDQRSPDEEAYDNTDGTSMGYDRDLDIVSGGTSTDWTSESPTSNAVNIYRRNAAKLSKAGSVTGKVGKGIGIAATVVDAVPVVGDVVGTALQVVSTFLKLLSEVENAFGKAEHKSDQERSKFTQQIVAKTLKQHPGWNVVTTDDKHHEAYFEGTEHTDWSHDTASVKTALRKTYHYDVYAARTGIFILNGDGGFENWAYQGPQIKAVPKTDRLILSGTMPKNAGKPKSGKCSVHMYLYDKNAKENPSPHSTLVAIVKDASGMVVGFEGNGDLSKTVSVTGHLPMPLSFSDASKDTLTLTYGKDKFNTSTKSRCSEGKSKKGTRGMDCTFDCAFK</sequence>
<gene>
    <name evidence="3" type="ORF">BT96DRAFT_920478</name>
</gene>
<name>A0A6A4HJZ1_9AGAR</name>
<feature type="signal peptide" evidence="2">
    <location>
        <begin position="1"/>
        <end position="23"/>
    </location>
</feature>
<dbReference type="AlphaFoldDB" id="A0A6A4HJZ1"/>
<keyword evidence="4" id="KW-1185">Reference proteome</keyword>
<feature type="chain" id="PRO_5025690473" evidence="2">
    <location>
        <begin position="24"/>
        <end position="385"/>
    </location>
</feature>
<keyword evidence="2" id="KW-0732">Signal</keyword>
<protein>
    <submittedName>
        <fullName evidence="3">Uncharacterized protein</fullName>
    </submittedName>
</protein>
<reference evidence="3" key="1">
    <citation type="journal article" date="2019" name="Environ. Microbiol.">
        <title>Fungal ecological strategies reflected in gene transcription - a case study of two litter decomposers.</title>
        <authorList>
            <person name="Barbi F."/>
            <person name="Kohler A."/>
            <person name="Barry K."/>
            <person name="Baskaran P."/>
            <person name="Daum C."/>
            <person name="Fauchery L."/>
            <person name="Ihrmark K."/>
            <person name="Kuo A."/>
            <person name="LaButti K."/>
            <person name="Lipzen A."/>
            <person name="Morin E."/>
            <person name="Grigoriev I.V."/>
            <person name="Henrissat B."/>
            <person name="Lindahl B."/>
            <person name="Martin F."/>
        </authorList>
    </citation>
    <scope>NUCLEOTIDE SEQUENCE</scope>
    <source>
        <strain evidence="3">JB14</strain>
    </source>
</reference>